<gene>
    <name evidence="2" type="ORF">EFW17_05655</name>
</gene>
<reference evidence="2 3" key="1">
    <citation type="submission" date="2018-11" db="EMBL/GenBank/DDBJ databases">
        <title>The genome draft of YIM 96095.</title>
        <authorList>
            <person name="Tang S.-K."/>
            <person name="Chunyu W.-X."/>
            <person name="Feng Y.-Z."/>
        </authorList>
    </citation>
    <scope>NUCLEOTIDE SEQUENCE [LARGE SCALE GENOMIC DNA]</scope>
    <source>
        <strain evidence="2 3">YIM 96095</strain>
    </source>
</reference>
<keyword evidence="3" id="KW-1185">Reference proteome</keyword>
<dbReference type="InterPro" id="IPR007278">
    <property type="entry name" value="DUF397"/>
</dbReference>
<evidence type="ECO:0000259" key="1">
    <source>
        <dbReference type="Pfam" id="PF04149"/>
    </source>
</evidence>
<proteinExistence type="predicted"/>
<comment type="caution">
    <text evidence="2">The sequence shown here is derived from an EMBL/GenBank/DDBJ whole genome shotgun (WGS) entry which is preliminary data.</text>
</comment>
<accession>A0A3N0EDU8</accession>
<dbReference type="OrthoDB" id="3482502at2"/>
<name>A0A3N0EDU8_9ACTN</name>
<dbReference type="RefSeq" id="WP_123200219.1">
    <property type="nucleotide sequence ID" value="NZ_RJMB01000004.1"/>
</dbReference>
<dbReference type="EMBL" id="RJMB01000004">
    <property type="protein sequence ID" value="RNL86025.1"/>
    <property type="molecule type" value="Genomic_DNA"/>
</dbReference>
<dbReference type="AlphaFoldDB" id="A0A3N0EDU8"/>
<dbReference type="Pfam" id="PF04149">
    <property type="entry name" value="DUF397"/>
    <property type="match status" value="1"/>
</dbReference>
<organism evidence="2 3">
    <name type="scientific">Halostreptopolyspora alba</name>
    <dbReference type="NCBI Taxonomy" id="2487137"/>
    <lineage>
        <taxon>Bacteria</taxon>
        <taxon>Bacillati</taxon>
        <taxon>Actinomycetota</taxon>
        <taxon>Actinomycetes</taxon>
        <taxon>Streptosporangiales</taxon>
        <taxon>Nocardiopsidaceae</taxon>
        <taxon>Halostreptopolyspora</taxon>
    </lineage>
</organism>
<evidence type="ECO:0000313" key="3">
    <source>
        <dbReference type="Proteomes" id="UP000269198"/>
    </source>
</evidence>
<evidence type="ECO:0000313" key="2">
    <source>
        <dbReference type="EMBL" id="RNL86025.1"/>
    </source>
</evidence>
<protein>
    <submittedName>
        <fullName evidence="2">DUF397 domain-containing protein</fullName>
    </submittedName>
</protein>
<sequence>MTTDWHKSSYSANGANCVEVREHVRWADVRDSQNPEHGHIRFPASEWSAFLADVRTKEL</sequence>
<dbReference type="Proteomes" id="UP000269198">
    <property type="component" value="Unassembled WGS sequence"/>
</dbReference>
<feature type="domain" description="DUF397" evidence="1">
    <location>
        <begin position="4"/>
        <end position="55"/>
    </location>
</feature>